<evidence type="ECO:0000256" key="1">
    <source>
        <dbReference type="SAM" id="MobiDB-lite"/>
    </source>
</evidence>
<organism evidence="2 3">
    <name type="scientific">Crotalaria pallida</name>
    <name type="common">Smooth rattlebox</name>
    <name type="synonym">Crotalaria striata</name>
    <dbReference type="NCBI Taxonomy" id="3830"/>
    <lineage>
        <taxon>Eukaryota</taxon>
        <taxon>Viridiplantae</taxon>
        <taxon>Streptophyta</taxon>
        <taxon>Embryophyta</taxon>
        <taxon>Tracheophyta</taxon>
        <taxon>Spermatophyta</taxon>
        <taxon>Magnoliopsida</taxon>
        <taxon>eudicotyledons</taxon>
        <taxon>Gunneridae</taxon>
        <taxon>Pentapetalae</taxon>
        <taxon>rosids</taxon>
        <taxon>fabids</taxon>
        <taxon>Fabales</taxon>
        <taxon>Fabaceae</taxon>
        <taxon>Papilionoideae</taxon>
        <taxon>50 kb inversion clade</taxon>
        <taxon>genistoids sensu lato</taxon>
        <taxon>core genistoids</taxon>
        <taxon>Crotalarieae</taxon>
        <taxon>Crotalaria</taxon>
    </lineage>
</organism>
<proteinExistence type="predicted"/>
<dbReference type="Proteomes" id="UP001372338">
    <property type="component" value="Unassembled WGS sequence"/>
</dbReference>
<gene>
    <name evidence="2" type="ORF">RIF29_29902</name>
</gene>
<evidence type="ECO:0000313" key="2">
    <source>
        <dbReference type="EMBL" id="KAK7256452.1"/>
    </source>
</evidence>
<accession>A0AAN9EFM0</accession>
<evidence type="ECO:0000313" key="3">
    <source>
        <dbReference type="Proteomes" id="UP001372338"/>
    </source>
</evidence>
<name>A0AAN9EFM0_CROPI</name>
<dbReference type="EMBL" id="JAYWIO010000006">
    <property type="protein sequence ID" value="KAK7256452.1"/>
    <property type="molecule type" value="Genomic_DNA"/>
</dbReference>
<dbReference type="AlphaFoldDB" id="A0AAN9EFM0"/>
<sequence>MKLSRILSSWRLIISGSNNKEFPYVTSSKNSKSEDQLHGGKVRRSKKGIKTPHRNSLGLTGCTESKASG</sequence>
<comment type="caution">
    <text evidence="2">The sequence shown here is derived from an EMBL/GenBank/DDBJ whole genome shotgun (WGS) entry which is preliminary data.</text>
</comment>
<protein>
    <submittedName>
        <fullName evidence="2">Uncharacterized protein</fullName>
    </submittedName>
</protein>
<reference evidence="2 3" key="1">
    <citation type="submission" date="2024-01" db="EMBL/GenBank/DDBJ databases">
        <title>The genomes of 5 underutilized Papilionoideae crops provide insights into root nodulation and disease resistanc.</title>
        <authorList>
            <person name="Yuan L."/>
        </authorList>
    </citation>
    <scope>NUCLEOTIDE SEQUENCE [LARGE SCALE GENOMIC DNA]</scope>
    <source>
        <strain evidence="2">ZHUSHIDOU_FW_LH</strain>
        <tissue evidence="2">Leaf</tissue>
    </source>
</reference>
<feature type="compositionally biased region" description="Basic residues" evidence="1">
    <location>
        <begin position="40"/>
        <end position="53"/>
    </location>
</feature>
<keyword evidence="3" id="KW-1185">Reference proteome</keyword>
<feature type="region of interest" description="Disordered" evidence="1">
    <location>
        <begin position="23"/>
        <end position="69"/>
    </location>
</feature>